<organism evidence="5 6">
    <name type="scientific">Deinandra increscens subsp. villosa</name>
    <dbReference type="NCBI Taxonomy" id="3103831"/>
    <lineage>
        <taxon>Eukaryota</taxon>
        <taxon>Viridiplantae</taxon>
        <taxon>Streptophyta</taxon>
        <taxon>Embryophyta</taxon>
        <taxon>Tracheophyta</taxon>
        <taxon>Spermatophyta</taxon>
        <taxon>Magnoliopsida</taxon>
        <taxon>eudicotyledons</taxon>
        <taxon>Gunneridae</taxon>
        <taxon>Pentapetalae</taxon>
        <taxon>asterids</taxon>
        <taxon>campanulids</taxon>
        <taxon>Asterales</taxon>
        <taxon>Asteraceae</taxon>
        <taxon>Asteroideae</taxon>
        <taxon>Heliantheae alliance</taxon>
        <taxon>Madieae</taxon>
        <taxon>Madiinae</taxon>
        <taxon>Deinandra</taxon>
    </lineage>
</organism>
<evidence type="ECO:0000256" key="4">
    <source>
        <dbReference type="ARBA" id="ARBA00023136"/>
    </source>
</evidence>
<evidence type="ECO:0000256" key="3">
    <source>
        <dbReference type="ARBA" id="ARBA00022989"/>
    </source>
</evidence>
<keyword evidence="6" id="KW-1185">Reference proteome</keyword>
<evidence type="ECO:0000313" key="6">
    <source>
        <dbReference type="Proteomes" id="UP001408789"/>
    </source>
</evidence>
<dbReference type="Proteomes" id="UP001408789">
    <property type="component" value="Unassembled WGS sequence"/>
</dbReference>
<dbReference type="AlphaFoldDB" id="A0AAP0DFT8"/>
<dbReference type="PANTHER" id="PTHR43461">
    <property type="entry name" value="TRANSMEMBRANE PROTEIN 256"/>
    <property type="match status" value="1"/>
</dbReference>
<protein>
    <submittedName>
        <fullName evidence="5">Uncharacterized protein</fullName>
    </submittedName>
</protein>
<keyword evidence="2" id="KW-0812">Transmembrane</keyword>
<proteinExistence type="predicted"/>
<dbReference type="EMBL" id="JBCNJP010000010">
    <property type="protein sequence ID" value="KAK9071837.1"/>
    <property type="molecule type" value="Genomic_DNA"/>
</dbReference>
<name>A0AAP0DFT8_9ASTR</name>
<evidence type="ECO:0000313" key="5">
    <source>
        <dbReference type="EMBL" id="KAK9071837.1"/>
    </source>
</evidence>
<dbReference type="Pfam" id="PF04241">
    <property type="entry name" value="DUF423"/>
    <property type="match status" value="1"/>
</dbReference>
<reference evidence="5 6" key="1">
    <citation type="submission" date="2024-04" db="EMBL/GenBank/DDBJ databases">
        <title>The reference genome of an endangered Asteraceae, Deinandra increscens subsp. villosa, native to the Central Coast of California.</title>
        <authorList>
            <person name="Guilliams M."/>
            <person name="Hasenstab-Lehman K."/>
            <person name="Meyer R."/>
            <person name="Mcevoy S."/>
        </authorList>
    </citation>
    <scope>NUCLEOTIDE SEQUENCE [LARGE SCALE GENOMIC DNA]</scope>
    <source>
        <tissue evidence="5">Leaf</tissue>
    </source>
</reference>
<dbReference type="InterPro" id="IPR006696">
    <property type="entry name" value="DUF423"/>
</dbReference>
<dbReference type="InterPro" id="IPR011990">
    <property type="entry name" value="TPR-like_helical_dom_sf"/>
</dbReference>
<comment type="caution">
    <text evidence="5">The sequence shown here is derived from an EMBL/GenBank/DDBJ whole genome shotgun (WGS) entry which is preliminary data.</text>
</comment>
<comment type="subcellular location">
    <subcellularLocation>
        <location evidence="1">Membrane</location>
        <topology evidence="1">Multi-pass membrane protein</topology>
    </subcellularLocation>
</comment>
<sequence>MAPKSKPKPSAAPVVDIEDLFTALSNLGIKVAGRQVLSVNPGDEDAIRCKVVSLIKADNIDDALSTIVTFSKKYPLDFGFFKVWNTASLYHLVHTAALVGAPVAKNPNIFGGLLATGIVAFSGT</sequence>
<dbReference type="GO" id="GO:0016020">
    <property type="term" value="C:membrane"/>
    <property type="evidence" value="ECO:0007669"/>
    <property type="project" value="UniProtKB-SubCell"/>
</dbReference>
<evidence type="ECO:0000256" key="2">
    <source>
        <dbReference type="ARBA" id="ARBA00022692"/>
    </source>
</evidence>
<keyword evidence="4" id="KW-0472">Membrane</keyword>
<dbReference type="Gene3D" id="1.25.40.10">
    <property type="entry name" value="Tetratricopeptide repeat domain"/>
    <property type="match status" value="1"/>
</dbReference>
<gene>
    <name evidence="5" type="ORF">SSX86_008267</name>
</gene>
<accession>A0AAP0DFT8</accession>
<evidence type="ECO:0000256" key="1">
    <source>
        <dbReference type="ARBA" id="ARBA00004141"/>
    </source>
</evidence>
<dbReference type="PANTHER" id="PTHR43461:SF1">
    <property type="entry name" value="TRANSMEMBRANE PROTEIN 256"/>
    <property type="match status" value="1"/>
</dbReference>
<keyword evidence="3" id="KW-1133">Transmembrane helix</keyword>